<reference evidence="2 3" key="1">
    <citation type="journal article" date="2018" name="Mycol. Prog.">
        <title>Coniella lustricola, a new species from submerged detritus.</title>
        <authorList>
            <person name="Raudabaugh D.B."/>
            <person name="Iturriaga T."/>
            <person name="Carver A."/>
            <person name="Mondo S."/>
            <person name="Pangilinan J."/>
            <person name="Lipzen A."/>
            <person name="He G."/>
            <person name="Amirebrahimi M."/>
            <person name="Grigoriev I.V."/>
            <person name="Miller A.N."/>
        </authorList>
    </citation>
    <scope>NUCLEOTIDE SEQUENCE [LARGE SCALE GENOMIC DNA]</scope>
    <source>
        <strain evidence="2 3">B22-T-1</strain>
    </source>
</reference>
<feature type="compositionally biased region" description="Polar residues" evidence="1">
    <location>
        <begin position="207"/>
        <end position="217"/>
    </location>
</feature>
<feature type="region of interest" description="Disordered" evidence="1">
    <location>
        <begin position="197"/>
        <end position="242"/>
    </location>
</feature>
<dbReference type="PANTHER" id="PTHR38645:SF1">
    <property type="entry name" value="YALI0F12243P"/>
    <property type="match status" value="1"/>
</dbReference>
<feature type="region of interest" description="Disordered" evidence="1">
    <location>
        <begin position="77"/>
        <end position="148"/>
    </location>
</feature>
<evidence type="ECO:0000256" key="1">
    <source>
        <dbReference type="SAM" id="MobiDB-lite"/>
    </source>
</evidence>
<gene>
    <name evidence="2" type="ORF">BD289DRAFT_450625</name>
</gene>
<dbReference type="InterPro" id="IPR029196">
    <property type="entry name" value="HAPSTR1-like"/>
</dbReference>
<protein>
    <submittedName>
        <fullName evidence="2">Uncharacterized protein</fullName>
    </submittedName>
</protein>
<accession>A0A2T3AHW5</accession>
<organism evidence="2 3">
    <name type="scientific">Coniella lustricola</name>
    <dbReference type="NCBI Taxonomy" id="2025994"/>
    <lineage>
        <taxon>Eukaryota</taxon>
        <taxon>Fungi</taxon>
        <taxon>Dikarya</taxon>
        <taxon>Ascomycota</taxon>
        <taxon>Pezizomycotina</taxon>
        <taxon>Sordariomycetes</taxon>
        <taxon>Sordariomycetidae</taxon>
        <taxon>Diaporthales</taxon>
        <taxon>Schizoparmaceae</taxon>
        <taxon>Coniella</taxon>
    </lineage>
</organism>
<name>A0A2T3AHW5_9PEZI</name>
<keyword evidence="3" id="KW-1185">Reference proteome</keyword>
<evidence type="ECO:0000313" key="3">
    <source>
        <dbReference type="Proteomes" id="UP000241462"/>
    </source>
</evidence>
<dbReference type="Pfam" id="PF15251">
    <property type="entry name" value="TAPR1-like"/>
    <property type="match status" value="1"/>
</dbReference>
<sequence>MAHEPAVEQLVDVFRTAALSVTKLYKSSITAQQKARAVGYQDCLDDLLQFLDREHLGLSDGEGWKIRAWANERLDTRDGSPALMESDDDAEKPEPTRSETRSATSTAPQPPASTATIAPAPTTSTTAISPQPPAPQSSSMQTDHTPETELDTRIVEEVEEITPDVVDTVVPSLETFNFRSTHQFPQDAQNQLNFGNLRLSDNRSHDNSISSPRTTSRAARHHNSNSGRRPVRVSGHLGRGAGTKRHLNYEELFGLANLGSLKDGGPASKRRHL</sequence>
<dbReference type="EMBL" id="KZ678387">
    <property type="protein sequence ID" value="PSR98990.1"/>
    <property type="molecule type" value="Genomic_DNA"/>
</dbReference>
<feature type="compositionally biased region" description="Low complexity" evidence="1">
    <location>
        <begin position="101"/>
        <end position="129"/>
    </location>
</feature>
<dbReference type="Proteomes" id="UP000241462">
    <property type="component" value="Unassembled WGS sequence"/>
</dbReference>
<dbReference type="OrthoDB" id="21418at2759"/>
<dbReference type="PANTHER" id="PTHR38645">
    <property type="entry name" value="CHROMOSOME 9, WHOLE GENOME SHOTGUN SEQUENCE"/>
    <property type="match status" value="1"/>
</dbReference>
<evidence type="ECO:0000313" key="2">
    <source>
        <dbReference type="EMBL" id="PSR98990.1"/>
    </source>
</evidence>
<proteinExistence type="predicted"/>
<dbReference type="AlphaFoldDB" id="A0A2T3AHW5"/>
<dbReference type="InParanoid" id="A0A2T3AHW5"/>